<dbReference type="FunFam" id="3.40.50.10990:FF:000001">
    <property type="entry name" value="Riboflavin biosynthesis protein RibBA"/>
    <property type="match status" value="1"/>
</dbReference>
<dbReference type="HAMAP" id="MF_01283">
    <property type="entry name" value="RibBA"/>
    <property type="match status" value="1"/>
</dbReference>
<keyword evidence="16 19" id="KW-0511">Multifunctional enzyme</keyword>
<feature type="binding site" evidence="19">
    <location>
        <position position="319"/>
    </location>
    <ligand>
        <name>GTP</name>
        <dbReference type="ChEBI" id="CHEBI:37565"/>
    </ligand>
</feature>
<feature type="active site" description="Nucleophile; for GTP cyclohydrolase activity" evidence="19">
    <location>
        <position position="333"/>
    </location>
</feature>
<organism evidence="21 22">
    <name type="scientific">Prauserella flavalba</name>
    <dbReference type="NCBI Taxonomy" id="1477506"/>
    <lineage>
        <taxon>Bacteria</taxon>
        <taxon>Bacillati</taxon>
        <taxon>Actinomycetota</taxon>
        <taxon>Actinomycetes</taxon>
        <taxon>Pseudonocardiales</taxon>
        <taxon>Pseudonocardiaceae</taxon>
        <taxon>Prauserella</taxon>
    </lineage>
</organism>
<comment type="pathway">
    <text evidence="4 19">Cofactor biosynthesis; riboflavin biosynthesis; 5-amino-6-(D-ribitylamino)uracil from GTP: step 1/4.</text>
</comment>
<evidence type="ECO:0000313" key="21">
    <source>
        <dbReference type="EMBL" id="PXY25487.1"/>
    </source>
</evidence>
<dbReference type="GO" id="GO:0005829">
    <property type="term" value="C:cytosol"/>
    <property type="evidence" value="ECO:0007669"/>
    <property type="project" value="TreeGrafter"/>
</dbReference>
<comment type="function">
    <text evidence="3 19">Catalyzes the conversion of D-ribulose 5-phosphate to formate and 3,4-dihydroxy-2-butanone 4-phosphate.</text>
</comment>
<dbReference type="HAMAP" id="MF_00180">
    <property type="entry name" value="RibB"/>
    <property type="match status" value="1"/>
</dbReference>
<comment type="cofactor">
    <cofactor evidence="19">
        <name>Zn(2+)</name>
        <dbReference type="ChEBI" id="CHEBI:29105"/>
    </cofactor>
    <text evidence="19">Binds 1 zinc ion per subunit.</text>
</comment>
<feature type="binding site" evidence="19">
    <location>
        <position position="274"/>
    </location>
    <ligand>
        <name>GTP</name>
        <dbReference type="ChEBI" id="CHEBI:37565"/>
    </ligand>
</feature>
<evidence type="ECO:0000256" key="2">
    <source>
        <dbReference type="ARBA" id="ARBA00001936"/>
    </source>
</evidence>
<dbReference type="NCBIfam" id="TIGR00505">
    <property type="entry name" value="ribA"/>
    <property type="match status" value="1"/>
</dbReference>
<dbReference type="Pfam" id="PF00926">
    <property type="entry name" value="DHBP_synthase"/>
    <property type="match status" value="1"/>
</dbReference>
<keyword evidence="22" id="KW-1185">Reference proteome</keyword>
<comment type="similarity">
    <text evidence="19">In the C-terminal section; belongs to the GTP cyclohydrolase II family.</text>
</comment>
<keyword evidence="9 19" id="KW-0547">Nucleotide-binding</keyword>
<dbReference type="Gene3D" id="3.40.50.10990">
    <property type="entry name" value="GTP cyclohydrolase II"/>
    <property type="match status" value="1"/>
</dbReference>
<evidence type="ECO:0000256" key="18">
    <source>
        <dbReference type="ARBA" id="ARBA00049295"/>
    </source>
</evidence>
<feature type="region of interest" description="GTP cyclohydrolase II" evidence="19">
    <location>
        <begin position="200"/>
        <end position="421"/>
    </location>
</feature>
<comment type="function">
    <text evidence="17 19">Catalyzes the conversion of GTP to 2,5-diamino-6-ribosylamino-4(3H)-pyrimidinone 5'-phosphate (DARP), formate and pyrophosphate.</text>
</comment>
<keyword evidence="10 19" id="KW-0378">Hydrolase</keyword>
<feature type="binding site" evidence="19">
    <location>
        <position position="359"/>
    </location>
    <ligand>
        <name>GTP</name>
        <dbReference type="ChEBI" id="CHEBI:37565"/>
    </ligand>
</feature>
<evidence type="ECO:0000259" key="20">
    <source>
        <dbReference type="Pfam" id="PF00925"/>
    </source>
</evidence>
<dbReference type="Pfam" id="PF00925">
    <property type="entry name" value="GTP_cyclohydro2"/>
    <property type="match status" value="1"/>
</dbReference>
<evidence type="ECO:0000256" key="7">
    <source>
        <dbReference type="ARBA" id="ARBA00022619"/>
    </source>
</evidence>
<dbReference type="GO" id="GO:0008686">
    <property type="term" value="F:3,4-dihydroxy-2-butanone-4-phosphate synthase activity"/>
    <property type="evidence" value="ECO:0007669"/>
    <property type="project" value="UniProtKB-UniRule"/>
</dbReference>
<dbReference type="GO" id="GO:0005525">
    <property type="term" value="F:GTP binding"/>
    <property type="evidence" value="ECO:0007669"/>
    <property type="project" value="UniProtKB-KW"/>
</dbReference>
<dbReference type="GO" id="GO:0003935">
    <property type="term" value="F:GTP cyclohydrolase II activity"/>
    <property type="evidence" value="ECO:0007669"/>
    <property type="project" value="UniProtKB-UniRule"/>
</dbReference>
<feature type="region of interest" description="DHBP synthase" evidence="19">
    <location>
        <begin position="1"/>
        <end position="199"/>
    </location>
</feature>
<dbReference type="InterPro" id="IPR016299">
    <property type="entry name" value="Riboflavin_synth_RibBA"/>
</dbReference>
<evidence type="ECO:0000256" key="9">
    <source>
        <dbReference type="ARBA" id="ARBA00022741"/>
    </source>
</evidence>
<keyword evidence="8 19" id="KW-0479">Metal-binding</keyword>
<feature type="binding site" evidence="19">
    <location>
        <position position="258"/>
    </location>
    <ligand>
        <name>Zn(2+)</name>
        <dbReference type="ChEBI" id="CHEBI:29105"/>
        <note>catalytic</note>
    </ligand>
</feature>
<dbReference type="OrthoDB" id="9793111at2"/>
<evidence type="ECO:0000256" key="10">
    <source>
        <dbReference type="ARBA" id="ARBA00022801"/>
    </source>
</evidence>
<dbReference type="SUPFAM" id="SSF142695">
    <property type="entry name" value="RibA-like"/>
    <property type="match status" value="1"/>
</dbReference>
<dbReference type="InterPro" id="IPR017945">
    <property type="entry name" value="DHBP_synth_RibB-like_a/b_dom"/>
</dbReference>
<dbReference type="AlphaFoldDB" id="A0A318LF00"/>
<dbReference type="GO" id="GO:0030145">
    <property type="term" value="F:manganese ion binding"/>
    <property type="evidence" value="ECO:0007669"/>
    <property type="project" value="UniProtKB-UniRule"/>
</dbReference>
<keyword evidence="15 19" id="KW-0456">Lyase</keyword>
<proteinExistence type="inferred from homology"/>
<comment type="catalytic activity">
    <reaction evidence="1 19">
        <text>D-ribulose 5-phosphate = (2S)-2-hydroxy-3-oxobutyl phosphate + formate + H(+)</text>
        <dbReference type="Rhea" id="RHEA:18457"/>
        <dbReference type="ChEBI" id="CHEBI:15378"/>
        <dbReference type="ChEBI" id="CHEBI:15740"/>
        <dbReference type="ChEBI" id="CHEBI:58121"/>
        <dbReference type="ChEBI" id="CHEBI:58830"/>
        <dbReference type="EC" id="4.1.99.12"/>
    </reaction>
</comment>
<comment type="caution">
    <text evidence="21">The sequence shown here is derived from an EMBL/GenBank/DDBJ whole genome shotgun (WGS) entry which is preliminary data.</text>
</comment>
<dbReference type="EC" id="4.1.99.12" evidence="19"/>
<gene>
    <name evidence="19" type="primary">ribBA</name>
    <name evidence="21" type="ORF">BA062_25285</name>
</gene>
<feature type="binding site" evidence="19">
    <location>
        <position position="162"/>
    </location>
    <ligand>
        <name>D-ribulose 5-phosphate</name>
        <dbReference type="ChEBI" id="CHEBI:58121"/>
    </ligand>
</feature>
<dbReference type="InterPro" id="IPR000926">
    <property type="entry name" value="RibA"/>
</dbReference>
<feature type="active site" description="Proton acceptor; for GTP cyclohydrolase activity" evidence="19">
    <location>
        <position position="331"/>
    </location>
</feature>
<feature type="binding site" evidence="19">
    <location>
        <begin position="25"/>
        <end position="26"/>
    </location>
    <ligand>
        <name>D-ribulose 5-phosphate</name>
        <dbReference type="ChEBI" id="CHEBI:58121"/>
    </ligand>
</feature>
<feature type="binding site" evidence="19">
    <location>
        <position position="26"/>
    </location>
    <ligand>
        <name>Mg(2+)</name>
        <dbReference type="ChEBI" id="CHEBI:18420"/>
        <label>2</label>
    </ligand>
</feature>
<feature type="binding site" evidence="19">
    <location>
        <begin position="253"/>
        <end position="257"/>
    </location>
    <ligand>
        <name>GTP</name>
        <dbReference type="ChEBI" id="CHEBI:37565"/>
    </ligand>
</feature>
<feature type="binding site" evidence="19">
    <location>
        <position position="26"/>
    </location>
    <ligand>
        <name>Mg(2+)</name>
        <dbReference type="ChEBI" id="CHEBI:18420"/>
        <label>1</label>
    </ligand>
</feature>
<keyword evidence="13 19" id="KW-0342">GTP-binding</keyword>
<evidence type="ECO:0000256" key="6">
    <source>
        <dbReference type="ARBA" id="ARBA00005520"/>
    </source>
</evidence>
<feature type="binding site" evidence="19">
    <location>
        <position position="30"/>
    </location>
    <ligand>
        <name>D-ribulose 5-phosphate</name>
        <dbReference type="ChEBI" id="CHEBI:58121"/>
    </ligand>
</feature>
<dbReference type="Gene3D" id="3.90.870.10">
    <property type="entry name" value="DHBP synthase"/>
    <property type="match status" value="1"/>
</dbReference>
<comment type="cofactor">
    <cofactor evidence="2">
        <name>Mn(2+)</name>
        <dbReference type="ChEBI" id="CHEBI:29035"/>
    </cofactor>
</comment>
<dbReference type="FunFam" id="3.90.870.10:FF:000001">
    <property type="entry name" value="Riboflavin biosynthesis protein RibBA"/>
    <property type="match status" value="1"/>
</dbReference>
<reference evidence="21 22" key="1">
    <citation type="submission" date="2016-07" db="EMBL/GenBank/DDBJ databases">
        <title>Draft genome sequence of Prauserella sp. YIM 121212, isolated from alkaline soil.</title>
        <authorList>
            <person name="Ruckert C."/>
            <person name="Albersmeier A."/>
            <person name="Jiang C.-L."/>
            <person name="Jiang Y."/>
            <person name="Kalinowski J."/>
            <person name="Schneider O."/>
            <person name="Winkler A."/>
            <person name="Zotchev S.B."/>
        </authorList>
    </citation>
    <scope>NUCLEOTIDE SEQUENCE [LARGE SCALE GENOMIC DNA]</scope>
    <source>
        <strain evidence="21 22">YIM 121212</strain>
    </source>
</reference>
<evidence type="ECO:0000256" key="13">
    <source>
        <dbReference type="ARBA" id="ARBA00023134"/>
    </source>
</evidence>
<evidence type="ECO:0000256" key="5">
    <source>
        <dbReference type="ARBA" id="ARBA00004904"/>
    </source>
</evidence>
<feature type="domain" description="GTP cyclohydrolase II" evidence="20">
    <location>
        <begin position="206"/>
        <end position="374"/>
    </location>
</feature>
<evidence type="ECO:0000256" key="4">
    <source>
        <dbReference type="ARBA" id="ARBA00004853"/>
    </source>
</evidence>
<dbReference type="UniPathway" id="UPA00275">
    <property type="reaction ID" value="UER00399"/>
</dbReference>
<dbReference type="InterPro" id="IPR032677">
    <property type="entry name" value="GTP_cyclohydro_II"/>
</dbReference>
<feature type="binding site" evidence="19">
    <location>
        <position position="141"/>
    </location>
    <ligand>
        <name>Mg(2+)</name>
        <dbReference type="ChEBI" id="CHEBI:18420"/>
        <label>2</label>
    </ligand>
</feature>
<feature type="binding site" evidence="19">
    <location>
        <position position="354"/>
    </location>
    <ligand>
        <name>GTP</name>
        <dbReference type="ChEBI" id="CHEBI:37565"/>
    </ligand>
</feature>
<dbReference type="GO" id="GO:0000287">
    <property type="term" value="F:magnesium ion binding"/>
    <property type="evidence" value="ECO:0007669"/>
    <property type="project" value="UniProtKB-UniRule"/>
</dbReference>
<dbReference type="CDD" id="cd00641">
    <property type="entry name" value="GTP_cyclohydro2"/>
    <property type="match status" value="1"/>
</dbReference>
<keyword evidence="11 19" id="KW-0862">Zinc</keyword>
<dbReference type="GO" id="GO:0008270">
    <property type="term" value="F:zinc ion binding"/>
    <property type="evidence" value="ECO:0007669"/>
    <property type="project" value="UniProtKB-UniRule"/>
</dbReference>
<protein>
    <recommendedName>
        <fullName evidence="19">Riboflavin biosynthesis protein RibBA</fullName>
    </recommendedName>
    <domain>
        <recommendedName>
            <fullName evidence="19">3,4-dihydroxy-2-butanone 4-phosphate synthase</fullName>
            <shortName evidence="19">DHBP synthase</shortName>
            <ecNumber evidence="19">4.1.99.12</ecNumber>
        </recommendedName>
    </domain>
    <domain>
        <recommendedName>
            <fullName evidence="19">GTP cyclohydrolase-2</fullName>
            <ecNumber evidence="19">3.5.4.25</ecNumber>
        </recommendedName>
        <alternativeName>
            <fullName evidence="19">GTP cyclohydrolase II</fullName>
        </alternativeName>
    </domain>
</protein>
<dbReference type="GO" id="GO:0009231">
    <property type="term" value="P:riboflavin biosynthetic process"/>
    <property type="evidence" value="ECO:0007669"/>
    <property type="project" value="UniProtKB-UniRule"/>
</dbReference>
<dbReference type="SUPFAM" id="SSF55821">
    <property type="entry name" value="YrdC/RibB"/>
    <property type="match status" value="1"/>
</dbReference>
<feature type="site" description="Essential for DHBP synthase activity" evidence="19">
    <location>
        <position position="162"/>
    </location>
</feature>
<dbReference type="RefSeq" id="WP_110341091.1">
    <property type="nucleotide sequence ID" value="NZ_JBHVKT010000006.1"/>
</dbReference>
<comment type="cofactor">
    <cofactor evidence="19">
        <name>Mg(2+)</name>
        <dbReference type="ChEBI" id="CHEBI:18420"/>
    </cofactor>
    <cofactor evidence="19">
        <name>Mn(2+)</name>
        <dbReference type="ChEBI" id="CHEBI:29035"/>
    </cofactor>
    <text evidence="19">Binds 2 divalent metal cations per subunit. Magnesium or manganese.</text>
</comment>
<dbReference type="NCBIfam" id="NF006803">
    <property type="entry name" value="PRK09311.1"/>
    <property type="match status" value="1"/>
</dbReference>
<evidence type="ECO:0000256" key="12">
    <source>
        <dbReference type="ARBA" id="ARBA00022842"/>
    </source>
</evidence>
<dbReference type="HAMAP" id="MF_00179">
    <property type="entry name" value="RibA"/>
    <property type="match status" value="1"/>
</dbReference>
<dbReference type="Proteomes" id="UP000247892">
    <property type="component" value="Unassembled WGS sequence"/>
</dbReference>
<evidence type="ECO:0000256" key="11">
    <source>
        <dbReference type="ARBA" id="ARBA00022833"/>
    </source>
</evidence>
<dbReference type="InterPro" id="IPR036144">
    <property type="entry name" value="RibA-like_sf"/>
</dbReference>
<keyword evidence="12 19" id="KW-0460">Magnesium</keyword>
<dbReference type="NCBIfam" id="TIGR00506">
    <property type="entry name" value="ribB"/>
    <property type="match status" value="1"/>
</dbReference>
<dbReference type="PIRSF" id="PIRSF001259">
    <property type="entry name" value="RibA"/>
    <property type="match status" value="1"/>
</dbReference>
<dbReference type="PANTHER" id="PTHR21327:SF18">
    <property type="entry name" value="3,4-DIHYDROXY-2-BUTANONE 4-PHOSPHATE SYNTHASE"/>
    <property type="match status" value="1"/>
</dbReference>
<dbReference type="EMBL" id="MASU01000012">
    <property type="protein sequence ID" value="PXY25487.1"/>
    <property type="molecule type" value="Genomic_DNA"/>
</dbReference>
<evidence type="ECO:0000256" key="15">
    <source>
        <dbReference type="ARBA" id="ARBA00023239"/>
    </source>
</evidence>
<comment type="similarity">
    <text evidence="6 19">In the N-terminal section; belongs to the DHBP synthase family.</text>
</comment>
<name>A0A318LF00_9PSEU</name>
<keyword evidence="14 19" id="KW-0464">Manganese</keyword>
<feature type="site" description="Essential for DHBP synthase activity" evidence="19">
    <location>
        <position position="124"/>
    </location>
</feature>
<feature type="binding site" evidence="19">
    <location>
        <begin position="297"/>
        <end position="299"/>
    </location>
    <ligand>
        <name>GTP</name>
        <dbReference type="ChEBI" id="CHEBI:37565"/>
    </ligand>
</feature>
<sequence>MRNVEKALSELRNGLFVLVVDDENRENEGDLIIAAEHVTSEAMAFMIRHTSGLICVGMDAERLDELRLPPMVAAADDPRGTAFTVSVDLKEGTSTGISAADRALTVRALADRTVPASAFSRPGHIFPLRARPGGVLKRAGHTESALDLCRLAGLRPAGALAEVTNDDGTMARLPSLTEFAGRHGITMITVADIVRYRLRTESLVRRVAAGRVPTEHGEFTAITYMSTVDDSDPVEHVAIVLGDVSDVDDVLVRVHSECLTGDVFGSRRCDCGEQLRAAMAELAAAGRGVIVYLRGHEGRGIGLSHKLRAYQLQDEGLDTVDANLALGLPVDTREYGIGAQILADLGVTSIRLMTNNPAKYQGLLGYGITITERVGIRVPPNEHNRAYLRTKAHRLHHLLDVGHADEAQALHAPAPLQRDAS</sequence>
<evidence type="ECO:0000256" key="1">
    <source>
        <dbReference type="ARBA" id="ARBA00000141"/>
    </source>
</evidence>
<feature type="binding site" evidence="19">
    <location>
        <position position="271"/>
    </location>
    <ligand>
        <name>Zn(2+)</name>
        <dbReference type="ChEBI" id="CHEBI:29105"/>
        <note>catalytic</note>
    </ligand>
</feature>
<evidence type="ECO:0000256" key="19">
    <source>
        <dbReference type="HAMAP-Rule" id="MF_01283"/>
    </source>
</evidence>
<dbReference type="NCBIfam" id="NF001591">
    <property type="entry name" value="PRK00393.1"/>
    <property type="match status" value="1"/>
</dbReference>
<evidence type="ECO:0000313" key="22">
    <source>
        <dbReference type="Proteomes" id="UP000247892"/>
    </source>
</evidence>
<evidence type="ECO:0000256" key="16">
    <source>
        <dbReference type="ARBA" id="ARBA00023268"/>
    </source>
</evidence>
<dbReference type="EC" id="3.5.4.25" evidence="19"/>
<evidence type="ECO:0000256" key="17">
    <source>
        <dbReference type="ARBA" id="ARBA00043932"/>
    </source>
</evidence>
<dbReference type="PANTHER" id="PTHR21327">
    <property type="entry name" value="GTP CYCLOHYDROLASE II-RELATED"/>
    <property type="match status" value="1"/>
</dbReference>
<evidence type="ECO:0000256" key="8">
    <source>
        <dbReference type="ARBA" id="ARBA00022723"/>
    </source>
</evidence>
<feature type="binding site" evidence="19">
    <location>
        <begin position="138"/>
        <end position="142"/>
    </location>
    <ligand>
        <name>D-ribulose 5-phosphate</name>
        <dbReference type="ChEBI" id="CHEBI:58121"/>
    </ligand>
</feature>
<feature type="binding site" evidence="19">
    <location>
        <position position="269"/>
    </location>
    <ligand>
        <name>Zn(2+)</name>
        <dbReference type="ChEBI" id="CHEBI:29105"/>
        <note>catalytic</note>
    </ligand>
</feature>
<comment type="pathway">
    <text evidence="5 19">Cofactor biosynthesis; riboflavin biosynthesis; 2-hydroxy-3-oxobutyl phosphate from D-ribulose 5-phosphate: step 1/1.</text>
</comment>
<comment type="catalytic activity">
    <reaction evidence="18 19">
        <text>GTP + 4 H2O = 2,5-diamino-6-hydroxy-4-(5-phosphoribosylamino)-pyrimidine + formate + 2 phosphate + 3 H(+)</text>
        <dbReference type="Rhea" id="RHEA:23704"/>
        <dbReference type="ChEBI" id="CHEBI:15377"/>
        <dbReference type="ChEBI" id="CHEBI:15378"/>
        <dbReference type="ChEBI" id="CHEBI:15740"/>
        <dbReference type="ChEBI" id="CHEBI:37565"/>
        <dbReference type="ChEBI" id="CHEBI:43474"/>
        <dbReference type="ChEBI" id="CHEBI:58614"/>
        <dbReference type="EC" id="3.5.4.25"/>
    </reaction>
</comment>
<evidence type="ECO:0000256" key="3">
    <source>
        <dbReference type="ARBA" id="ARBA00002284"/>
    </source>
</evidence>
<keyword evidence="7 19" id="KW-0686">Riboflavin biosynthesis</keyword>
<dbReference type="InterPro" id="IPR000422">
    <property type="entry name" value="DHBP_synthase_RibB"/>
</dbReference>
<accession>A0A318LF00</accession>
<evidence type="ECO:0000256" key="14">
    <source>
        <dbReference type="ARBA" id="ARBA00023211"/>
    </source>
</evidence>